<feature type="region of interest" description="Disordered" evidence="5">
    <location>
        <begin position="478"/>
        <end position="527"/>
    </location>
</feature>
<dbReference type="InterPro" id="IPR011990">
    <property type="entry name" value="TPR-like_helical_dom_sf"/>
</dbReference>
<evidence type="ECO:0000256" key="5">
    <source>
        <dbReference type="SAM" id="MobiDB-lite"/>
    </source>
</evidence>
<keyword evidence="9" id="KW-1185">Reference proteome</keyword>
<dbReference type="PANTHER" id="PTHR22550">
    <property type="entry name" value="SPORE GERMINATION PROTEIN"/>
    <property type="match status" value="1"/>
</dbReference>
<evidence type="ECO:0000256" key="2">
    <source>
        <dbReference type="ARBA" id="ARBA00022692"/>
    </source>
</evidence>
<evidence type="ECO:0000256" key="4">
    <source>
        <dbReference type="ARBA" id="ARBA00023136"/>
    </source>
</evidence>
<dbReference type="STRING" id="717772.THIAE_02685"/>
<dbReference type="EMBL" id="CP007030">
    <property type="protein sequence ID" value="AHF00831.1"/>
    <property type="molecule type" value="Genomic_DNA"/>
</dbReference>
<dbReference type="Pfam" id="PF13519">
    <property type="entry name" value="VWA_2"/>
    <property type="match status" value="1"/>
</dbReference>
<gene>
    <name evidence="8" type="ORF">THIAE_02685</name>
</gene>
<dbReference type="AlphaFoldDB" id="W0DVD8"/>
<dbReference type="OrthoDB" id="9807628at2"/>
<dbReference type="PROSITE" id="PS50234">
    <property type="entry name" value="VWFA"/>
    <property type="match status" value="1"/>
</dbReference>
<dbReference type="SMART" id="SM00028">
    <property type="entry name" value="TPR"/>
    <property type="match status" value="2"/>
</dbReference>
<protein>
    <submittedName>
        <fullName evidence="8">von Willebrand factor A</fullName>
    </submittedName>
</protein>
<evidence type="ECO:0000259" key="7">
    <source>
        <dbReference type="PROSITE" id="PS50234"/>
    </source>
</evidence>
<dbReference type="InterPro" id="IPR002035">
    <property type="entry name" value="VWF_A"/>
</dbReference>
<feature type="compositionally biased region" description="Basic and acidic residues" evidence="5">
    <location>
        <begin position="487"/>
        <end position="504"/>
    </location>
</feature>
<dbReference type="SUPFAM" id="SSF48452">
    <property type="entry name" value="TPR-like"/>
    <property type="match status" value="1"/>
</dbReference>
<evidence type="ECO:0000313" key="9">
    <source>
        <dbReference type="Proteomes" id="UP000005380"/>
    </source>
</evidence>
<keyword evidence="2 6" id="KW-0812">Transmembrane</keyword>
<dbReference type="SMART" id="SM00327">
    <property type="entry name" value="VWA"/>
    <property type="match status" value="1"/>
</dbReference>
<evidence type="ECO:0000256" key="1">
    <source>
        <dbReference type="ARBA" id="ARBA00022475"/>
    </source>
</evidence>
<feature type="transmembrane region" description="Helical" evidence="6">
    <location>
        <begin position="18"/>
        <end position="37"/>
    </location>
</feature>
<dbReference type="Proteomes" id="UP000005380">
    <property type="component" value="Chromosome"/>
</dbReference>
<dbReference type="SUPFAM" id="SSF53300">
    <property type="entry name" value="vWA-like"/>
    <property type="match status" value="1"/>
</dbReference>
<name>W0DVD8_9GAMM</name>
<dbReference type="KEGG" id="tao:THIAE_02685"/>
<feature type="region of interest" description="Disordered" evidence="5">
    <location>
        <begin position="535"/>
        <end position="554"/>
    </location>
</feature>
<organism evidence="8 9">
    <name type="scientific">Thiomicrospira aerophila AL3</name>
    <dbReference type="NCBI Taxonomy" id="717772"/>
    <lineage>
        <taxon>Bacteria</taxon>
        <taxon>Pseudomonadati</taxon>
        <taxon>Pseudomonadota</taxon>
        <taxon>Gammaproteobacteria</taxon>
        <taxon>Thiotrichales</taxon>
        <taxon>Piscirickettsiaceae</taxon>
        <taxon>Thiomicrospira</taxon>
    </lineage>
</organism>
<feature type="transmembrane region" description="Helical" evidence="6">
    <location>
        <begin position="70"/>
        <end position="89"/>
    </location>
</feature>
<dbReference type="Gene3D" id="3.40.50.410">
    <property type="entry name" value="von Willebrand factor, type A domain"/>
    <property type="match status" value="1"/>
</dbReference>
<reference evidence="8 9" key="1">
    <citation type="submission" date="2013-12" db="EMBL/GenBank/DDBJ databases">
        <authorList>
            <consortium name="DOE Joint Genome Institute"/>
            <person name="Kappler U."/>
            <person name="Huntemann M."/>
            <person name="Han J."/>
            <person name="Chen A."/>
            <person name="Kyrpides N."/>
            <person name="Mavromatis K."/>
            <person name="Markowitz V."/>
            <person name="Palaniappan K."/>
            <person name="Ivanova N."/>
            <person name="Schaumberg A."/>
            <person name="Pati A."/>
            <person name="Liolios K."/>
            <person name="Nordberg H.P."/>
            <person name="Cantor M.N."/>
            <person name="Hua S.X."/>
            <person name="Woyke T."/>
        </authorList>
    </citation>
    <scope>NUCLEOTIDE SEQUENCE [LARGE SCALE GENOMIC DNA]</scope>
    <source>
        <strain evidence="9">AL2</strain>
    </source>
</reference>
<keyword evidence="3 6" id="KW-1133">Transmembrane helix</keyword>
<evidence type="ECO:0000313" key="8">
    <source>
        <dbReference type="EMBL" id="AHF00831.1"/>
    </source>
</evidence>
<dbReference type="Gene3D" id="1.25.40.10">
    <property type="entry name" value="Tetratricopeptide repeat domain"/>
    <property type="match status" value="1"/>
</dbReference>
<dbReference type="InterPro" id="IPR036465">
    <property type="entry name" value="vWFA_dom_sf"/>
</dbReference>
<feature type="domain" description="VWFA" evidence="7">
    <location>
        <begin position="102"/>
        <end position="302"/>
    </location>
</feature>
<evidence type="ECO:0000256" key="6">
    <source>
        <dbReference type="SAM" id="Phobius"/>
    </source>
</evidence>
<evidence type="ECO:0000256" key="3">
    <source>
        <dbReference type="ARBA" id="ARBA00022989"/>
    </source>
</evidence>
<keyword evidence="1" id="KW-1003">Cell membrane</keyword>
<dbReference type="InParanoid" id="W0DVD8"/>
<dbReference type="RefSeq" id="WP_006459958.1">
    <property type="nucleotide sequence ID" value="NZ_CP007030.1"/>
</dbReference>
<dbReference type="eggNOG" id="COG2304">
    <property type="taxonomic scope" value="Bacteria"/>
</dbReference>
<proteinExistence type="predicted"/>
<dbReference type="InterPro" id="IPR019734">
    <property type="entry name" value="TPR_rpt"/>
</dbReference>
<keyword evidence="4 6" id="KW-0472">Membrane</keyword>
<dbReference type="PANTHER" id="PTHR22550:SF5">
    <property type="entry name" value="LEUCINE ZIPPER PROTEIN 4"/>
    <property type="match status" value="1"/>
</dbReference>
<accession>W0DVD8</accession>
<dbReference type="HOGENOM" id="CLU_420873_0_0_6"/>
<dbReference type="InterPro" id="IPR050768">
    <property type="entry name" value="UPF0353/GerABKA_families"/>
</dbReference>
<sequence length="618" mass="68074">MVTNEADLIVAGLFFRQAGWLVLLLPWLAGLLLWLVYRHKQLNDYSDASLSPWSLAAGASARLWPWRWPLGFWLGVLLIVAVAGPRWALDAPATPQQTGGITHLVLLDASRSMTALDRQPDRFGHAQNLMAAWAQRLPAEDRVGLMLFGTEAYWALPITEDKALLQSRLGLLQAQRLPFAGTQLAVAMQQALGVAQAQGVQQVVLVTDGVLAEQQTGLLAVAEAYAQAKIGLLVVGVGSTDAVGLPDSASPTGWLVHDGVRVTVPMARQSLQRLAQAAQGRYVDDRNQSAALQSWFDYEARLLVNAGLGLDDEKSADDASAMQRAFYDLTPWVVGLLLLGLLWRYSTPSQQSAQRQAISSSPLALWLVAGLLVSLLSMNNVQAQQADYVRWMQAGEELHREQQHQQAQGYFRQALLTARNHDERARSLYNLGLSYADQQAWSLAVEAFEGALIHQADFPEAAHNLALAQRQQALELAAQARQAEQGEQAREQGENGEGVGRDGNEDPTLAGATDGENWGRDDDEDYWGEELPERDAQQAELPPEQQSTFASRGAWQGQAVIEQQRLDLAREQRQADLARYLDTIADDQVGILFHLFEREAGFQARQAQPRELPGVKPW</sequence>